<accession>A0ABD1KX44</accession>
<dbReference type="InterPro" id="IPR052825">
    <property type="entry name" value="CCD-Prefoldin_beta-like"/>
</dbReference>
<evidence type="ECO:0000313" key="4">
    <source>
        <dbReference type="Proteomes" id="UP001591681"/>
    </source>
</evidence>
<feature type="compositionally biased region" description="Polar residues" evidence="2">
    <location>
        <begin position="654"/>
        <end position="664"/>
    </location>
</feature>
<evidence type="ECO:0000256" key="1">
    <source>
        <dbReference type="SAM" id="Coils"/>
    </source>
</evidence>
<evidence type="ECO:0008006" key="5">
    <source>
        <dbReference type="Google" id="ProtNLM"/>
    </source>
</evidence>
<dbReference type="Pfam" id="PF15742">
    <property type="entry name" value="DUF4686"/>
    <property type="match status" value="1"/>
</dbReference>
<keyword evidence="4" id="KW-1185">Reference proteome</keyword>
<dbReference type="AlphaFoldDB" id="A0ABD1KX44"/>
<dbReference type="PANTHER" id="PTHR34479:SF1">
    <property type="entry name" value="COILED-COIL DOMAIN-CONTAINING PROTEIN 30"/>
    <property type="match status" value="1"/>
</dbReference>
<evidence type="ECO:0000256" key="2">
    <source>
        <dbReference type="SAM" id="MobiDB-lite"/>
    </source>
</evidence>
<dbReference type="Proteomes" id="UP001591681">
    <property type="component" value="Unassembled WGS sequence"/>
</dbReference>
<feature type="region of interest" description="Disordered" evidence="2">
    <location>
        <begin position="616"/>
        <end position="667"/>
    </location>
</feature>
<feature type="region of interest" description="Disordered" evidence="2">
    <location>
        <begin position="530"/>
        <end position="550"/>
    </location>
</feature>
<dbReference type="EMBL" id="JBHFQA010000001">
    <property type="protein sequence ID" value="KAL2103733.1"/>
    <property type="molecule type" value="Genomic_DNA"/>
</dbReference>
<proteinExistence type="predicted"/>
<organism evidence="3 4">
    <name type="scientific">Coilia grayii</name>
    <name type="common">Gray's grenadier anchovy</name>
    <dbReference type="NCBI Taxonomy" id="363190"/>
    <lineage>
        <taxon>Eukaryota</taxon>
        <taxon>Metazoa</taxon>
        <taxon>Chordata</taxon>
        <taxon>Craniata</taxon>
        <taxon>Vertebrata</taxon>
        <taxon>Euteleostomi</taxon>
        <taxon>Actinopterygii</taxon>
        <taxon>Neopterygii</taxon>
        <taxon>Teleostei</taxon>
        <taxon>Clupei</taxon>
        <taxon>Clupeiformes</taxon>
        <taxon>Clupeoidei</taxon>
        <taxon>Engraulidae</taxon>
        <taxon>Coilinae</taxon>
        <taxon>Coilia</taxon>
    </lineage>
</organism>
<dbReference type="PANTHER" id="PTHR34479">
    <property type="entry name" value="COILED-COIL DOMAIN-CONTAINING PROTEIN 30"/>
    <property type="match status" value="1"/>
</dbReference>
<dbReference type="InterPro" id="IPR031476">
    <property type="entry name" value="DUF4686"/>
</dbReference>
<feature type="compositionally biased region" description="Polar residues" evidence="2">
    <location>
        <begin position="408"/>
        <end position="429"/>
    </location>
</feature>
<feature type="compositionally biased region" description="Basic and acidic residues" evidence="2">
    <location>
        <begin position="634"/>
        <end position="646"/>
    </location>
</feature>
<feature type="region of interest" description="Disordered" evidence="2">
    <location>
        <begin position="402"/>
        <end position="433"/>
    </location>
</feature>
<sequence length="830" mass="96192">MEGPTAVLEEIARRLQKDGVPSDASLEERLCHLWQELVQREGELLSSSNELQALRKQQASEMKEVENYVEHIRNLLEERESLAAEYERENEQLRAELAQMKHQLDSQRKEVVEMLEQEGLAEISQSSSSEQVAYMLVERATLLERLEAAERKLDTQTLTGNLREVHLQEELDHIRHTMEEELRQQQESVQRTKESMSKAHGEEVLKQREERQRLERDLEEASRRLTMAHEEIRHLTDELDSFRKNKHPSDVIEQQEAKEQNQRLSEEIRVLRERVCSLDAEREGLLEMVEMRKSTNHGPEISADQSALNLEQAGGADPLHGSLVSSEDQEVHKRCRREWEDQECRLREVQRRLDKLRGEHEELVERNEELEALLGEEQNCSKEAREQLEGELEGLRRKMKSMEAELSQRPTLISSPSAKEGSVNPQQQRDMPGERVAFLEGRLEEEKKWRKQLEVDLTAAQTVLRKEREMLQRNQEELKATRSEMQSLRVECQQAKALNQTLVQARGEKEVLEEKVAQLERTHARLKSDLAAQAENGPAQKDLRESRGQVSELTAQVERLKAELSSLEKDHRALKNEMTERSRQVLELQSELSKEAQLRLQAEGERQRLGLELQHVREQQHHQQHQQLQGVGLEGRRLKPEGEPRPRPAIGASSHEQGGSQLASLKQEMSRLHCTLEEERELAGQHQLALQAQISEAHARSKSQDSVLQQKTEENKQLKQDLVRTQNLFTSAERELRYEREKNLDLKKHNALLDQEKLKVCAELRQAQAKLAQLEQSERGRALEVERLQQRSRELELQLARSSQSRHSTSSLQEELCAERSRLIAADKKA</sequence>
<keyword evidence="1" id="KW-0175">Coiled coil</keyword>
<protein>
    <recommendedName>
        <fullName evidence="5">Coiled-coil domain containing 30</fullName>
    </recommendedName>
</protein>
<feature type="coiled-coil region" evidence="1">
    <location>
        <begin position="708"/>
        <end position="805"/>
    </location>
</feature>
<reference evidence="3 4" key="1">
    <citation type="submission" date="2024-09" db="EMBL/GenBank/DDBJ databases">
        <title>A chromosome-level genome assembly of Gray's grenadier anchovy, Coilia grayii.</title>
        <authorList>
            <person name="Fu Z."/>
        </authorList>
    </citation>
    <scope>NUCLEOTIDE SEQUENCE [LARGE SCALE GENOMIC DNA]</scope>
    <source>
        <strain evidence="3">G4</strain>
        <tissue evidence="3">Muscle</tissue>
    </source>
</reference>
<gene>
    <name evidence="3" type="ORF">ACEWY4_000601</name>
</gene>
<comment type="caution">
    <text evidence="3">The sequence shown here is derived from an EMBL/GenBank/DDBJ whole genome shotgun (WGS) entry which is preliminary data.</text>
</comment>
<feature type="region of interest" description="Disordered" evidence="2">
    <location>
        <begin position="182"/>
        <end position="211"/>
    </location>
</feature>
<name>A0ABD1KX44_9TELE</name>
<evidence type="ECO:0000313" key="3">
    <source>
        <dbReference type="EMBL" id="KAL2103733.1"/>
    </source>
</evidence>